<keyword evidence="2" id="KW-0812">Transmembrane</keyword>
<dbReference type="SMART" id="SM00254">
    <property type="entry name" value="ShKT"/>
    <property type="match status" value="1"/>
</dbReference>
<feature type="transmembrane region" description="Helical" evidence="2">
    <location>
        <begin position="182"/>
        <end position="201"/>
    </location>
</feature>
<feature type="transmembrane region" description="Helical" evidence="2">
    <location>
        <begin position="311"/>
        <end position="331"/>
    </location>
</feature>
<dbReference type="Pfam" id="PF01549">
    <property type="entry name" value="ShK"/>
    <property type="match status" value="1"/>
</dbReference>
<keyword evidence="2" id="KW-0472">Membrane</keyword>
<feature type="compositionally biased region" description="Basic and acidic residues" evidence="1">
    <location>
        <begin position="14"/>
        <end position="35"/>
    </location>
</feature>
<feature type="transmembrane region" description="Helical" evidence="2">
    <location>
        <begin position="360"/>
        <end position="379"/>
    </location>
</feature>
<dbReference type="InterPro" id="IPR052964">
    <property type="entry name" value="Sporulation_signal_mat"/>
</dbReference>
<evidence type="ECO:0000256" key="2">
    <source>
        <dbReference type="SAM" id="Phobius"/>
    </source>
</evidence>
<evidence type="ECO:0000259" key="3">
    <source>
        <dbReference type="PROSITE" id="PS51670"/>
    </source>
</evidence>
<dbReference type="PROSITE" id="PS51670">
    <property type="entry name" value="SHKT"/>
    <property type="match status" value="1"/>
</dbReference>
<feature type="compositionally biased region" description="Polar residues" evidence="1">
    <location>
        <begin position="1"/>
        <end position="13"/>
    </location>
</feature>
<keyword evidence="2" id="KW-1133">Transmembrane helix</keyword>
<name>A0A7S3KYD4_9STRA</name>
<feature type="domain" description="ShKT" evidence="3">
    <location>
        <begin position="579"/>
        <end position="613"/>
    </location>
</feature>
<dbReference type="Gene3D" id="1.10.10.1940">
    <property type="match status" value="1"/>
</dbReference>
<gene>
    <name evidence="4" type="ORF">ACOF00016_LOCUS692</name>
</gene>
<protein>
    <recommendedName>
        <fullName evidence="3">ShKT domain-containing protein</fullName>
    </recommendedName>
</protein>
<evidence type="ECO:0000256" key="1">
    <source>
        <dbReference type="SAM" id="MobiDB-lite"/>
    </source>
</evidence>
<feature type="region of interest" description="Disordered" evidence="1">
    <location>
        <begin position="1"/>
        <end position="81"/>
    </location>
</feature>
<dbReference type="InterPro" id="IPR003582">
    <property type="entry name" value="ShKT_dom"/>
</dbReference>
<dbReference type="PANTHER" id="PTHR39535">
    <property type="entry name" value="SPORULATION-DELAYING PROTEIN SDPB"/>
    <property type="match status" value="1"/>
</dbReference>
<feature type="transmembrane region" description="Helical" evidence="2">
    <location>
        <begin position="221"/>
        <end position="240"/>
    </location>
</feature>
<feature type="transmembrane region" description="Helical" evidence="2">
    <location>
        <begin position="400"/>
        <end position="422"/>
    </location>
</feature>
<dbReference type="AlphaFoldDB" id="A0A7S3KYD4"/>
<proteinExistence type="predicted"/>
<organism evidence="4">
    <name type="scientific">Amphora coffeiformis</name>
    <dbReference type="NCBI Taxonomy" id="265554"/>
    <lineage>
        <taxon>Eukaryota</taxon>
        <taxon>Sar</taxon>
        <taxon>Stramenopiles</taxon>
        <taxon>Ochrophyta</taxon>
        <taxon>Bacillariophyta</taxon>
        <taxon>Bacillariophyceae</taxon>
        <taxon>Bacillariophycidae</taxon>
        <taxon>Thalassiophysales</taxon>
        <taxon>Catenulaceae</taxon>
        <taxon>Amphora</taxon>
    </lineage>
</organism>
<dbReference type="PANTHER" id="PTHR39535:SF2">
    <property type="entry name" value="HTTM DOMAIN-CONTAINING PROTEIN"/>
    <property type="match status" value="1"/>
</dbReference>
<reference evidence="4" key="1">
    <citation type="submission" date="2021-01" db="EMBL/GenBank/DDBJ databases">
        <authorList>
            <person name="Corre E."/>
            <person name="Pelletier E."/>
            <person name="Niang G."/>
            <person name="Scheremetjew M."/>
            <person name="Finn R."/>
            <person name="Kale V."/>
            <person name="Holt S."/>
            <person name="Cochrane G."/>
            <person name="Meng A."/>
            <person name="Brown T."/>
            <person name="Cohen L."/>
        </authorList>
    </citation>
    <scope>NUCLEOTIDE SEQUENCE</scope>
    <source>
        <strain evidence="4">CCMP127</strain>
    </source>
</reference>
<accession>A0A7S3KYD4</accession>
<dbReference type="EMBL" id="HBIM01000792">
    <property type="protein sequence ID" value="CAE0402402.1"/>
    <property type="molecule type" value="Transcribed_RNA"/>
</dbReference>
<sequence>MIDCCNTTPTNMETTERQPKEEKALEEEGSRKESAEGQLKQAEQANPPALLKPPPKEPTGSGKILHKRTFQANNSRQKSRRKEKRFYDPWFNFYFRRTSVDGCRVGGILRILFATIFLLDHYLLKQDLEFLVSPSKGALPSPNVTATATEFIDPTSWSLFDIQPQSDEWIFQLHWISMGQGVLLLLGILPRFQVLGIYLNLVSLHRRNDVMLDDEDTLLRLWAFFLVFLPLHHFTIYDLFRKYRRRDESWPMWPWRLWQTEMILIYWSSSMNKLLDPNCVWIAGDALYWMAQSSPFYPGLLNPDLFFNCYLPLKFSCWYILIAECTCWVGIWMEDMQADIIAIMIVVHLALEVSTNRLGFNWLAILGWMTFMVQADYLPPLERRRWLRRKIPFEKQPPRVPTGLSGLLVKLLIVLLTFGMAVDVFPPRLIVGVKNQTAFHNFRRHYVKPVLRSTGIWQEPWDVYHMGPFPETSYYQAFIQLRNGTVVDRRSPNWSTMTWLERKKTVRLKKYFTNLATAKEAWVSYCEHVIRDMEDDVLAVELVRLYERARAPRNETRWMARMRQPLDKGWVSLVVVRLCKDNHENCESLVSQGNCQRSPKFMQDTCRKSCGFCNQLEVAWGNGVEGQIGNLAAYTPEQAGSPTALTEKADNGNGSQCVILNEDTTDTCH</sequence>
<evidence type="ECO:0000313" key="4">
    <source>
        <dbReference type="EMBL" id="CAE0402402.1"/>
    </source>
</evidence>